<name>A0ABW2U636_9BACT</name>
<evidence type="ECO:0000313" key="2">
    <source>
        <dbReference type="Proteomes" id="UP001596513"/>
    </source>
</evidence>
<sequence length="130" mass="14701">MAYLSAGPFQRYQPGEDLGQYWRWDTLHFQAVAYQRRRPVGLLSFRASPEMSSVFFSCAEVPGPGIARYKQGLFRLYVTASVGAYCVRSNGRVWVLDPRTGGLQTVDAWMQEQGGVVAVKQKVAYYYSDN</sequence>
<comment type="caution">
    <text evidence="1">The sequence shown here is derived from an EMBL/GenBank/DDBJ whole genome shotgun (WGS) entry which is preliminary data.</text>
</comment>
<organism evidence="1 2">
    <name type="scientific">Hymenobacter humi</name>
    <dbReference type="NCBI Taxonomy" id="1411620"/>
    <lineage>
        <taxon>Bacteria</taxon>
        <taxon>Pseudomonadati</taxon>
        <taxon>Bacteroidota</taxon>
        <taxon>Cytophagia</taxon>
        <taxon>Cytophagales</taxon>
        <taxon>Hymenobacteraceae</taxon>
        <taxon>Hymenobacter</taxon>
    </lineage>
</organism>
<evidence type="ECO:0000313" key="1">
    <source>
        <dbReference type="EMBL" id="MFC7668484.1"/>
    </source>
</evidence>
<dbReference type="EMBL" id="JBHTEK010000001">
    <property type="protein sequence ID" value="MFC7668484.1"/>
    <property type="molecule type" value="Genomic_DNA"/>
</dbReference>
<protein>
    <submittedName>
        <fullName evidence="1">Uncharacterized protein</fullName>
    </submittedName>
</protein>
<dbReference type="RefSeq" id="WP_380203830.1">
    <property type="nucleotide sequence ID" value="NZ_JBHTEK010000001.1"/>
</dbReference>
<keyword evidence="2" id="KW-1185">Reference proteome</keyword>
<accession>A0ABW2U636</accession>
<proteinExistence type="predicted"/>
<gene>
    <name evidence="1" type="ORF">ACFQT0_14715</name>
</gene>
<reference evidence="2" key="1">
    <citation type="journal article" date="2019" name="Int. J. Syst. Evol. Microbiol.">
        <title>The Global Catalogue of Microorganisms (GCM) 10K type strain sequencing project: providing services to taxonomists for standard genome sequencing and annotation.</title>
        <authorList>
            <consortium name="The Broad Institute Genomics Platform"/>
            <consortium name="The Broad Institute Genome Sequencing Center for Infectious Disease"/>
            <person name="Wu L."/>
            <person name="Ma J."/>
        </authorList>
    </citation>
    <scope>NUCLEOTIDE SEQUENCE [LARGE SCALE GENOMIC DNA]</scope>
    <source>
        <strain evidence="2">JCM 19635</strain>
    </source>
</reference>
<dbReference type="Proteomes" id="UP001596513">
    <property type="component" value="Unassembled WGS sequence"/>
</dbReference>